<evidence type="ECO:0000313" key="3">
    <source>
        <dbReference type="Proteomes" id="UP000326464"/>
    </source>
</evidence>
<gene>
    <name evidence="2" type="ORF">FNH21_07370</name>
</gene>
<accession>A0A7X1NPD0</accession>
<evidence type="ECO:0008006" key="4">
    <source>
        <dbReference type="Google" id="ProtNLM"/>
    </source>
</evidence>
<organism evidence="2 3">
    <name type="scientific">Arthrobacter bussei</name>
    <dbReference type="NCBI Taxonomy" id="2594179"/>
    <lineage>
        <taxon>Bacteria</taxon>
        <taxon>Bacillati</taxon>
        <taxon>Actinomycetota</taxon>
        <taxon>Actinomycetes</taxon>
        <taxon>Micrococcales</taxon>
        <taxon>Micrococcaceae</taxon>
        <taxon>Arthrobacter</taxon>
    </lineage>
</organism>
<feature type="region of interest" description="Disordered" evidence="1">
    <location>
        <begin position="1"/>
        <end position="86"/>
    </location>
</feature>
<protein>
    <recommendedName>
        <fullName evidence="4">DUF3618 domain-containing protein</fullName>
    </recommendedName>
</protein>
<reference evidence="3" key="1">
    <citation type="submission" date="2019-07" db="EMBL/GenBank/DDBJ databases">
        <title>Arthrobacter KR32 sp. nov., isolated from mountain cheese made of cows milk.</title>
        <authorList>
            <person name="Flegler A."/>
        </authorList>
    </citation>
    <scope>NUCLEOTIDE SEQUENCE [LARGE SCALE GENOMIC DNA]</scope>
    <source>
        <strain evidence="3">KR32</strain>
    </source>
</reference>
<feature type="region of interest" description="Disordered" evidence="1">
    <location>
        <begin position="193"/>
        <end position="291"/>
    </location>
</feature>
<evidence type="ECO:0000313" key="2">
    <source>
        <dbReference type="EMBL" id="MPY10544.1"/>
    </source>
</evidence>
<evidence type="ECO:0000256" key="1">
    <source>
        <dbReference type="SAM" id="MobiDB-lite"/>
    </source>
</evidence>
<feature type="compositionally biased region" description="Low complexity" evidence="1">
    <location>
        <begin position="73"/>
        <end position="86"/>
    </location>
</feature>
<dbReference type="EMBL" id="VJXX01000001">
    <property type="protein sequence ID" value="MPY10544.1"/>
    <property type="molecule type" value="Genomic_DNA"/>
</dbReference>
<dbReference type="AlphaFoldDB" id="A0A7X1NPD0"/>
<keyword evidence="3" id="KW-1185">Reference proteome</keyword>
<proteinExistence type="predicted"/>
<comment type="caution">
    <text evidence="2">The sequence shown here is derived from an EMBL/GenBank/DDBJ whole genome shotgun (WGS) entry which is preliminary data.</text>
</comment>
<sequence>MTTQNWPQDPLVPSTTGNESSTSDLGAHELGTTGQTDGKASAAKDQAKQVGQDGKEAAKNVAGTATSEAKNVAGTAASEAKSVAAEAGTQAKNLLGTVTSEVKSQAGSQQQKITEGIRGISDELKSMADKSDNHMVSNLVQQASQRTDSVAGWLEGRDASEILEDVKSFARRKPGAFLAIAAGTGLVVGRLTRGLTGNPGSANGSATGGQGSAPTRTAGTGGTTTAGYTGYTETDSDLYSGTPATGGFDDTTRGQHVAGSNPAFVDPTDDYPTIPPGTPPVGTRANDGGLR</sequence>
<name>A0A7X1NPD0_9MICC</name>
<feature type="compositionally biased region" description="Polar residues" evidence="1">
    <location>
        <begin position="1"/>
        <end position="24"/>
    </location>
</feature>
<dbReference type="OrthoDB" id="4578793at2"/>
<dbReference type="RefSeq" id="WP_152813462.1">
    <property type="nucleotide sequence ID" value="NZ_VJXX01000001.1"/>
</dbReference>
<dbReference type="Proteomes" id="UP000326464">
    <property type="component" value="Unassembled WGS sequence"/>
</dbReference>